<sequence>MHELIASPFLEQQSSLRPDHEDGLVLPEANHQVLRAPHPVQPAPVHFLELEITGRCQLQCGHCYADSGPRAGHGTMTTSDWENLLGSVPAAGVETVQFIGGEPTKHPDFERLVRHALAQGLKTQVFSNLYHLPDRLWDLLGDPNITLATSYYSDDPDEHDQITQRRGSHARTLAGIQEALQRGIPLKVAIVKLQEGQRAEQAHTQMKALGVNRLGPIDRMRGVGRGAAAIEMGVKELCGQCGNGRAAVSSNGNVWMCVMSRFLRPAGNVKITPLAEILAGQIWQDLLGQVPRRGATDCNPGSDGDDCAPAETLCEGDALILPVRRVQVAEVPR</sequence>
<proteinExistence type="predicted"/>
<keyword evidence="2" id="KW-0479">Metal-binding</keyword>
<dbReference type="PROSITE" id="PS51918">
    <property type="entry name" value="RADICAL_SAM"/>
    <property type="match status" value="1"/>
</dbReference>
<dbReference type="InterPro" id="IPR023885">
    <property type="entry name" value="4Fe4S-binding_SPASM_dom"/>
</dbReference>
<name>A0ABV9E7H1_9ACTN</name>
<accession>A0ABV9E7H1</accession>
<dbReference type="SFLD" id="SFLDF00365">
    <property type="entry name" value="thuricin_CD_(TrnCD-like)"/>
    <property type="match status" value="1"/>
</dbReference>
<dbReference type="InterPro" id="IPR013785">
    <property type="entry name" value="Aldolase_TIM"/>
</dbReference>
<evidence type="ECO:0000256" key="2">
    <source>
        <dbReference type="ARBA" id="ARBA00022723"/>
    </source>
</evidence>
<dbReference type="SUPFAM" id="SSF102114">
    <property type="entry name" value="Radical SAM enzymes"/>
    <property type="match status" value="1"/>
</dbReference>
<feature type="domain" description="Radical SAM core" evidence="5">
    <location>
        <begin position="40"/>
        <end position="245"/>
    </location>
</feature>
<evidence type="ECO:0000256" key="3">
    <source>
        <dbReference type="ARBA" id="ARBA00023004"/>
    </source>
</evidence>
<protein>
    <submittedName>
        <fullName evidence="6">Radical SAM protein</fullName>
    </submittedName>
</protein>
<dbReference type="InterPro" id="IPR007197">
    <property type="entry name" value="rSAM"/>
</dbReference>
<dbReference type="SFLD" id="SFLDG01386">
    <property type="entry name" value="main_SPASM_domain-containing"/>
    <property type="match status" value="1"/>
</dbReference>
<evidence type="ECO:0000256" key="4">
    <source>
        <dbReference type="ARBA" id="ARBA00023014"/>
    </source>
</evidence>
<gene>
    <name evidence="6" type="ORF">ACFO8L_05235</name>
</gene>
<dbReference type="InterPro" id="IPR050377">
    <property type="entry name" value="Radical_SAM_PqqE_MftC-like"/>
</dbReference>
<keyword evidence="7" id="KW-1185">Reference proteome</keyword>
<dbReference type="Pfam" id="PF13186">
    <property type="entry name" value="SPASM"/>
    <property type="match status" value="1"/>
</dbReference>
<keyword evidence="4" id="KW-0411">Iron-sulfur</keyword>
<dbReference type="PANTHER" id="PTHR11228">
    <property type="entry name" value="RADICAL SAM DOMAIN PROTEIN"/>
    <property type="match status" value="1"/>
</dbReference>
<keyword evidence="1" id="KW-0949">S-adenosyl-L-methionine</keyword>
<evidence type="ECO:0000259" key="5">
    <source>
        <dbReference type="PROSITE" id="PS51918"/>
    </source>
</evidence>
<dbReference type="RefSeq" id="WP_262843047.1">
    <property type="nucleotide sequence ID" value="NZ_JANZYP010000015.1"/>
</dbReference>
<dbReference type="PANTHER" id="PTHR11228:SF7">
    <property type="entry name" value="PQQA PEPTIDE CYCLASE"/>
    <property type="match status" value="1"/>
</dbReference>
<evidence type="ECO:0000256" key="1">
    <source>
        <dbReference type="ARBA" id="ARBA00022691"/>
    </source>
</evidence>
<comment type="caution">
    <text evidence="6">The sequence shown here is derived from an EMBL/GenBank/DDBJ whole genome shotgun (WGS) entry which is preliminary data.</text>
</comment>
<dbReference type="SFLD" id="SFLDG01067">
    <property type="entry name" value="SPASM/twitch_domain_containing"/>
    <property type="match status" value="1"/>
</dbReference>
<dbReference type="SFLD" id="SFLDS00029">
    <property type="entry name" value="Radical_SAM"/>
    <property type="match status" value="1"/>
</dbReference>
<evidence type="ECO:0000313" key="7">
    <source>
        <dbReference type="Proteomes" id="UP001595891"/>
    </source>
</evidence>
<dbReference type="SFLD" id="SFLDG01216">
    <property type="entry name" value="thioether_bond_formation_requi"/>
    <property type="match status" value="1"/>
</dbReference>
<dbReference type="Pfam" id="PF04055">
    <property type="entry name" value="Radical_SAM"/>
    <property type="match status" value="1"/>
</dbReference>
<organism evidence="6 7">
    <name type="scientific">Sphaerisporangium corydalis</name>
    <dbReference type="NCBI Taxonomy" id="1441875"/>
    <lineage>
        <taxon>Bacteria</taxon>
        <taxon>Bacillati</taxon>
        <taxon>Actinomycetota</taxon>
        <taxon>Actinomycetes</taxon>
        <taxon>Streptosporangiales</taxon>
        <taxon>Streptosporangiaceae</taxon>
        <taxon>Sphaerisporangium</taxon>
    </lineage>
</organism>
<dbReference type="InterPro" id="IPR058240">
    <property type="entry name" value="rSAM_sf"/>
</dbReference>
<evidence type="ECO:0000313" key="6">
    <source>
        <dbReference type="EMBL" id="MFC4585461.1"/>
    </source>
</evidence>
<dbReference type="Gene3D" id="3.20.20.70">
    <property type="entry name" value="Aldolase class I"/>
    <property type="match status" value="1"/>
</dbReference>
<dbReference type="CDD" id="cd01335">
    <property type="entry name" value="Radical_SAM"/>
    <property type="match status" value="1"/>
</dbReference>
<reference evidence="7" key="1">
    <citation type="journal article" date="2019" name="Int. J. Syst. Evol. Microbiol.">
        <title>The Global Catalogue of Microorganisms (GCM) 10K type strain sequencing project: providing services to taxonomists for standard genome sequencing and annotation.</title>
        <authorList>
            <consortium name="The Broad Institute Genomics Platform"/>
            <consortium name="The Broad Institute Genome Sequencing Center for Infectious Disease"/>
            <person name="Wu L."/>
            <person name="Ma J."/>
        </authorList>
    </citation>
    <scope>NUCLEOTIDE SEQUENCE [LARGE SCALE GENOMIC DNA]</scope>
    <source>
        <strain evidence="7">CCUG 49560</strain>
    </source>
</reference>
<dbReference type="Proteomes" id="UP001595891">
    <property type="component" value="Unassembled WGS sequence"/>
</dbReference>
<keyword evidence="3" id="KW-0408">Iron</keyword>
<dbReference type="EMBL" id="JBHSFN010000002">
    <property type="protein sequence ID" value="MFC4585461.1"/>
    <property type="molecule type" value="Genomic_DNA"/>
</dbReference>